<keyword evidence="12" id="KW-0413">Isomerase</keyword>
<keyword evidence="8" id="KW-0443">Lipid metabolism</keyword>
<evidence type="ECO:0000256" key="13">
    <source>
        <dbReference type="PROSITE-ProRule" id="PRU01087"/>
    </source>
</evidence>
<evidence type="ECO:0000256" key="12">
    <source>
        <dbReference type="ARBA" id="ARBA00023235"/>
    </source>
</evidence>
<dbReference type="Pfam" id="PF05241">
    <property type="entry name" value="EBP"/>
    <property type="match status" value="1"/>
</dbReference>
<reference evidence="17 18" key="1">
    <citation type="submission" date="2018-06" db="EMBL/GenBank/DDBJ databases">
        <title>Genome Sequence of the Brown Rot Fungal Pathogen Monilinia fructigena.</title>
        <authorList>
            <person name="Landi L."/>
            <person name="De Miccolis Angelini R.M."/>
            <person name="Pollastro S."/>
            <person name="Abate D."/>
            <person name="Faretra F."/>
            <person name="Romanazzi G."/>
        </authorList>
    </citation>
    <scope>NUCLEOTIDE SEQUENCE [LARGE SCALE GENOMIC DNA]</scope>
    <source>
        <strain evidence="17 18">Mfrg269</strain>
    </source>
</reference>
<comment type="similarity">
    <text evidence="2">Belongs to the EBP family.</text>
</comment>
<name>A0A395J492_9HELO</name>
<evidence type="ECO:0000256" key="14">
    <source>
        <dbReference type="SAM" id="MobiDB-lite"/>
    </source>
</evidence>
<comment type="caution">
    <text evidence="17">The sequence shown here is derived from an EMBL/GenBank/DDBJ whole genome shotgun (WGS) entry which is preliminary data.</text>
</comment>
<keyword evidence="10" id="KW-1207">Sterol metabolism</keyword>
<dbReference type="OrthoDB" id="58557at2759"/>
<evidence type="ECO:0000313" key="17">
    <source>
        <dbReference type="EMBL" id="RAL66453.1"/>
    </source>
</evidence>
<sequence>MTSYFSRMTSYHPYHPVDINLSGKLNVKDQGLILWFILTGSIHIFFEGYFVYNHARMASRTDFFGQLWKEYALSDSRYMSSDSFLLTIESMDRYTLGPALLPHRRIHHEQFPIPIYRPSTCFHREIYGNLLYLATSLLNEYTTGRRYYRPEPLYFWVYFILINSIWLFVPGFALYDSIIASARSFEISDPLIGGKTHAKTQGRHQQKGEGVSQSSRSPRIRYAIEKRREDEEIPG</sequence>
<evidence type="ECO:0000256" key="15">
    <source>
        <dbReference type="SAM" id="Phobius"/>
    </source>
</evidence>
<evidence type="ECO:0000259" key="16">
    <source>
        <dbReference type="PROSITE" id="PS51751"/>
    </source>
</evidence>
<evidence type="ECO:0000256" key="7">
    <source>
        <dbReference type="ARBA" id="ARBA00023011"/>
    </source>
</evidence>
<dbReference type="AlphaFoldDB" id="A0A395J492"/>
<feature type="compositionally biased region" description="Basic residues" evidence="14">
    <location>
        <begin position="196"/>
        <end position="205"/>
    </location>
</feature>
<dbReference type="GO" id="GO:0016020">
    <property type="term" value="C:membrane"/>
    <property type="evidence" value="ECO:0007669"/>
    <property type="project" value="UniProtKB-SubCell"/>
</dbReference>
<evidence type="ECO:0000256" key="11">
    <source>
        <dbReference type="ARBA" id="ARBA00023221"/>
    </source>
</evidence>
<evidence type="ECO:0000256" key="1">
    <source>
        <dbReference type="ARBA" id="ARBA00004141"/>
    </source>
</evidence>
<dbReference type="GO" id="GO:0004769">
    <property type="term" value="F:steroid Delta-isomerase activity"/>
    <property type="evidence" value="ECO:0007669"/>
    <property type="project" value="TreeGrafter"/>
</dbReference>
<feature type="domain" description="EXPERA" evidence="16">
    <location>
        <begin position="28"/>
        <end position="174"/>
    </location>
</feature>
<keyword evidence="18" id="KW-1185">Reference proteome</keyword>
<evidence type="ECO:0000256" key="5">
    <source>
        <dbReference type="ARBA" id="ARBA00022955"/>
    </source>
</evidence>
<evidence type="ECO:0000256" key="8">
    <source>
        <dbReference type="ARBA" id="ARBA00023098"/>
    </source>
</evidence>
<dbReference type="GO" id="GO:0000247">
    <property type="term" value="F:C-8 sterol isomerase activity"/>
    <property type="evidence" value="ECO:0007669"/>
    <property type="project" value="TreeGrafter"/>
</dbReference>
<dbReference type="GO" id="GO:0016126">
    <property type="term" value="P:sterol biosynthetic process"/>
    <property type="evidence" value="ECO:0007669"/>
    <property type="project" value="UniProtKB-KW"/>
</dbReference>
<accession>A0A395J492</accession>
<evidence type="ECO:0000313" key="18">
    <source>
        <dbReference type="Proteomes" id="UP000249056"/>
    </source>
</evidence>
<dbReference type="InterPro" id="IPR033118">
    <property type="entry name" value="EXPERA"/>
</dbReference>
<evidence type="ECO:0000256" key="3">
    <source>
        <dbReference type="ARBA" id="ARBA00022516"/>
    </source>
</evidence>
<evidence type="ECO:0000256" key="6">
    <source>
        <dbReference type="ARBA" id="ARBA00022989"/>
    </source>
</evidence>
<comment type="subcellular location">
    <subcellularLocation>
        <location evidence="1">Membrane</location>
        <topology evidence="1">Multi-pass membrane protein</topology>
    </subcellularLocation>
</comment>
<gene>
    <name evidence="17" type="ORF">DID88_006143</name>
</gene>
<keyword evidence="3" id="KW-0444">Lipid biosynthesis</keyword>
<dbReference type="PANTHER" id="PTHR14207:SF0">
    <property type="entry name" value="3-BETA-HYDROXYSTEROID-DELTA(8),DELTA(7)-ISOMERASE"/>
    <property type="match status" value="1"/>
</dbReference>
<evidence type="ECO:0000256" key="2">
    <source>
        <dbReference type="ARBA" id="ARBA00008337"/>
    </source>
</evidence>
<keyword evidence="7" id="KW-0756">Sterol biosynthesis</keyword>
<keyword evidence="4 13" id="KW-0812">Transmembrane</keyword>
<feature type="transmembrane region" description="Helical" evidence="15">
    <location>
        <begin position="32"/>
        <end position="52"/>
    </location>
</feature>
<protein>
    <recommendedName>
        <fullName evidence="16">EXPERA domain-containing protein</fullName>
    </recommendedName>
</protein>
<evidence type="ECO:0000256" key="4">
    <source>
        <dbReference type="ARBA" id="ARBA00022692"/>
    </source>
</evidence>
<organism evidence="17 18">
    <name type="scientific">Monilinia fructigena</name>
    <dbReference type="NCBI Taxonomy" id="38457"/>
    <lineage>
        <taxon>Eukaryota</taxon>
        <taxon>Fungi</taxon>
        <taxon>Dikarya</taxon>
        <taxon>Ascomycota</taxon>
        <taxon>Pezizomycotina</taxon>
        <taxon>Leotiomycetes</taxon>
        <taxon>Helotiales</taxon>
        <taxon>Sclerotiniaceae</taxon>
        <taxon>Monilinia</taxon>
    </lineage>
</organism>
<dbReference type="InterPro" id="IPR007905">
    <property type="entry name" value="EBP"/>
</dbReference>
<keyword evidence="9 13" id="KW-0472">Membrane</keyword>
<dbReference type="PANTHER" id="PTHR14207">
    <property type="entry name" value="STEROL ISOMERASE"/>
    <property type="match status" value="1"/>
</dbReference>
<dbReference type="EMBL" id="QKRW01000006">
    <property type="protein sequence ID" value="RAL66453.1"/>
    <property type="molecule type" value="Genomic_DNA"/>
</dbReference>
<dbReference type="GO" id="GO:0005783">
    <property type="term" value="C:endoplasmic reticulum"/>
    <property type="evidence" value="ECO:0007669"/>
    <property type="project" value="TreeGrafter"/>
</dbReference>
<evidence type="ECO:0000256" key="10">
    <source>
        <dbReference type="ARBA" id="ARBA00023166"/>
    </source>
</evidence>
<dbReference type="PROSITE" id="PS51751">
    <property type="entry name" value="EXPERA"/>
    <property type="match status" value="1"/>
</dbReference>
<proteinExistence type="inferred from homology"/>
<keyword evidence="11" id="KW-0753">Steroid metabolism</keyword>
<dbReference type="GO" id="GO:0047750">
    <property type="term" value="F:cholestenol delta-isomerase activity"/>
    <property type="evidence" value="ECO:0007669"/>
    <property type="project" value="InterPro"/>
</dbReference>
<keyword evidence="5" id="KW-0752">Steroid biosynthesis</keyword>
<feature type="region of interest" description="Disordered" evidence="14">
    <location>
        <begin position="195"/>
        <end position="219"/>
    </location>
</feature>
<keyword evidence="6 13" id="KW-1133">Transmembrane helix</keyword>
<feature type="transmembrane region" description="Helical" evidence="15">
    <location>
        <begin position="153"/>
        <end position="175"/>
    </location>
</feature>
<evidence type="ECO:0000256" key="9">
    <source>
        <dbReference type="ARBA" id="ARBA00023136"/>
    </source>
</evidence>
<dbReference type="Proteomes" id="UP000249056">
    <property type="component" value="Unassembled WGS sequence"/>
</dbReference>